<organism evidence="2 3">
    <name type="scientific">Rangifer tarandus platyrhynchus</name>
    <name type="common">Svalbard reindeer</name>
    <dbReference type="NCBI Taxonomy" id="3082113"/>
    <lineage>
        <taxon>Eukaryota</taxon>
        <taxon>Metazoa</taxon>
        <taxon>Chordata</taxon>
        <taxon>Craniata</taxon>
        <taxon>Vertebrata</taxon>
        <taxon>Euteleostomi</taxon>
        <taxon>Mammalia</taxon>
        <taxon>Eutheria</taxon>
        <taxon>Laurasiatheria</taxon>
        <taxon>Artiodactyla</taxon>
        <taxon>Ruminantia</taxon>
        <taxon>Pecora</taxon>
        <taxon>Cervidae</taxon>
        <taxon>Odocoileinae</taxon>
        <taxon>Rangifer</taxon>
    </lineage>
</organism>
<proteinExistence type="predicted"/>
<accession>A0ABN8ZLY3</accession>
<evidence type="ECO:0000313" key="2">
    <source>
        <dbReference type="EMBL" id="CAI9173787.1"/>
    </source>
</evidence>
<sequence>MLSRLRQAFSRVYGALLVIVYTYRDTVLVVAEDALASVFSLASEAGADRSPWGAPSSRSLSPVLSLRLRQTPGEPQAPRALAPPLERAFQARGPPALLGSSVRGQHHGGCGALRSSGGEMTPRL</sequence>
<evidence type="ECO:0000256" key="1">
    <source>
        <dbReference type="SAM" id="MobiDB-lite"/>
    </source>
</evidence>
<feature type="region of interest" description="Disordered" evidence="1">
    <location>
        <begin position="96"/>
        <end position="124"/>
    </location>
</feature>
<name>A0ABN8ZLY3_RANTA</name>
<evidence type="ECO:0000313" key="3">
    <source>
        <dbReference type="Proteomes" id="UP001176941"/>
    </source>
</evidence>
<dbReference type="EMBL" id="OX460345">
    <property type="protein sequence ID" value="CAI9173787.1"/>
    <property type="molecule type" value="Genomic_DNA"/>
</dbReference>
<protein>
    <submittedName>
        <fullName evidence="2">Uncharacterized protein</fullName>
    </submittedName>
</protein>
<keyword evidence="3" id="KW-1185">Reference proteome</keyword>
<dbReference type="Proteomes" id="UP001176941">
    <property type="component" value="Chromosome 34"/>
</dbReference>
<reference evidence="2" key="1">
    <citation type="submission" date="2023-04" db="EMBL/GenBank/DDBJ databases">
        <authorList>
            <consortium name="ELIXIR-Norway"/>
        </authorList>
    </citation>
    <scope>NUCLEOTIDE SEQUENCE [LARGE SCALE GENOMIC DNA]</scope>
</reference>
<gene>
    <name evidence="2" type="ORF">MRATA1EN1_LOCUS22749</name>
</gene>